<dbReference type="eggNOG" id="COG0226">
    <property type="taxonomic scope" value="Bacteria"/>
</dbReference>
<evidence type="ECO:0008006" key="4">
    <source>
        <dbReference type="Google" id="ProtNLM"/>
    </source>
</evidence>
<dbReference type="EMBL" id="CP001631">
    <property type="protein sequence ID" value="ACU53426.1"/>
    <property type="molecule type" value="Genomic_DNA"/>
</dbReference>
<name>C7M332_ACIFD</name>
<accession>C7M332</accession>
<dbReference type="HOGENOM" id="CLU_920180_0_0_11"/>
<dbReference type="RefSeq" id="WP_015797925.1">
    <property type="nucleotide sequence ID" value="NC_013124.1"/>
</dbReference>
<keyword evidence="3" id="KW-1185">Reference proteome</keyword>
<reference evidence="2 3" key="1">
    <citation type="journal article" date="2009" name="Stand. Genomic Sci.">
        <title>Complete genome sequence of Acidimicrobium ferrooxidans type strain (ICP).</title>
        <authorList>
            <person name="Clum A."/>
            <person name="Nolan M."/>
            <person name="Lang E."/>
            <person name="Glavina Del Rio T."/>
            <person name="Tice H."/>
            <person name="Copeland A."/>
            <person name="Cheng J.F."/>
            <person name="Lucas S."/>
            <person name="Chen F."/>
            <person name="Bruce D."/>
            <person name="Goodwin L."/>
            <person name="Pitluck S."/>
            <person name="Ivanova N."/>
            <person name="Mavrommatis K."/>
            <person name="Mikhailova N."/>
            <person name="Pati A."/>
            <person name="Chen A."/>
            <person name="Palaniappan K."/>
            <person name="Goker M."/>
            <person name="Spring S."/>
            <person name="Land M."/>
            <person name="Hauser L."/>
            <person name="Chang Y.J."/>
            <person name="Jeffries C.C."/>
            <person name="Chain P."/>
            <person name="Bristow J."/>
            <person name="Eisen J.A."/>
            <person name="Markowitz V."/>
            <person name="Hugenholtz P."/>
            <person name="Kyrpides N.C."/>
            <person name="Klenk H.P."/>
            <person name="Lapidus A."/>
        </authorList>
    </citation>
    <scope>NUCLEOTIDE SEQUENCE [LARGE SCALE GENOMIC DNA]</scope>
    <source>
        <strain evidence="3">DSM 10331 / JCM 15462 / NBRC 103882 / ICP</strain>
    </source>
</reference>
<dbReference type="AlphaFoldDB" id="C7M332"/>
<dbReference type="PROSITE" id="PS51257">
    <property type="entry name" value="PROKAR_LIPOPROTEIN"/>
    <property type="match status" value="1"/>
</dbReference>
<keyword evidence="1" id="KW-0732">Signal</keyword>
<dbReference type="Gene3D" id="3.40.190.10">
    <property type="entry name" value="Periplasmic binding protein-like II"/>
    <property type="match status" value="2"/>
</dbReference>
<proteinExistence type="predicted"/>
<protein>
    <recommendedName>
        <fullName evidence="4">PBP domain-containing protein</fullName>
    </recommendedName>
</protein>
<gene>
    <name evidence="2" type="ordered locus">Afer_0458</name>
</gene>
<dbReference type="Proteomes" id="UP000000771">
    <property type="component" value="Chromosome"/>
</dbReference>
<dbReference type="SUPFAM" id="SSF53850">
    <property type="entry name" value="Periplasmic binding protein-like II"/>
    <property type="match status" value="1"/>
</dbReference>
<evidence type="ECO:0000256" key="1">
    <source>
        <dbReference type="SAM" id="SignalP"/>
    </source>
</evidence>
<sequence>MMRPTVAARLAPCVGAVVLAACGTTSPSSSSTTATQRLASVLGATHLTVLADPGALPALESAVRAVRRDDPALSVSIQTVPLAQIASSLVTTHDEMVVASLAPAASIVAQSGLAPWPYAPEELTVSVNLGATTGLVLSEAALADLVTGRISVWDDATIAHLNPSLSLPPVPVTIAPIEAGSTVAIWLQQTLGVTASQIRARVSTTCAGTVGCLAFLENSTSPEAASILDATQTARTPTESAYPLSSAATAFIAPAPSAPRLELAATALARALVLDGPEPPAQRAQELTRLDARIASLEASIP</sequence>
<feature type="signal peptide" evidence="1">
    <location>
        <begin position="1"/>
        <end position="20"/>
    </location>
</feature>
<organism evidence="2 3">
    <name type="scientific">Acidimicrobium ferrooxidans (strain DSM 10331 / JCM 15462 / NBRC 103882 / ICP)</name>
    <dbReference type="NCBI Taxonomy" id="525909"/>
    <lineage>
        <taxon>Bacteria</taxon>
        <taxon>Bacillati</taxon>
        <taxon>Actinomycetota</taxon>
        <taxon>Acidimicrobiia</taxon>
        <taxon>Acidimicrobiales</taxon>
        <taxon>Acidimicrobiaceae</taxon>
        <taxon>Acidimicrobium</taxon>
    </lineage>
</organism>
<dbReference type="STRING" id="525909.Afer_0458"/>
<evidence type="ECO:0000313" key="3">
    <source>
        <dbReference type="Proteomes" id="UP000000771"/>
    </source>
</evidence>
<evidence type="ECO:0000313" key="2">
    <source>
        <dbReference type="EMBL" id="ACU53426.1"/>
    </source>
</evidence>
<dbReference type="KEGG" id="afo:Afer_0458"/>
<feature type="chain" id="PRO_5038364736" description="PBP domain-containing protein" evidence="1">
    <location>
        <begin position="21"/>
        <end position="302"/>
    </location>
</feature>